<keyword evidence="2" id="KW-1185">Reference proteome</keyword>
<reference evidence="1" key="2">
    <citation type="submission" date="2023-05" db="EMBL/GenBank/DDBJ databases">
        <authorList>
            <consortium name="Lawrence Berkeley National Laboratory"/>
            <person name="Steindorff A."/>
            <person name="Hensen N."/>
            <person name="Bonometti L."/>
            <person name="Westerberg I."/>
            <person name="Brannstrom I.O."/>
            <person name="Guillou S."/>
            <person name="Cros-Aarteil S."/>
            <person name="Calhoun S."/>
            <person name="Haridas S."/>
            <person name="Kuo A."/>
            <person name="Mondo S."/>
            <person name="Pangilinan J."/>
            <person name="Riley R."/>
            <person name="Labutti K."/>
            <person name="Andreopoulos B."/>
            <person name="Lipzen A."/>
            <person name="Chen C."/>
            <person name="Yanf M."/>
            <person name="Daum C."/>
            <person name="Ng V."/>
            <person name="Clum A."/>
            <person name="Ohm R."/>
            <person name="Martin F."/>
            <person name="Silar P."/>
            <person name="Natvig D."/>
            <person name="Lalanne C."/>
            <person name="Gautier V."/>
            <person name="Ament-Velasquez S.L."/>
            <person name="Kruys A."/>
            <person name="Hutchinson M.I."/>
            <person name="Powell A.J."/>
            <person name="Barry K."/>
            <person name="Miller A.N."/>
            <person name="Grigoriev I.V."/>
            <person name="Debuchy R."/>
            <person name="Gladieux P."/>
            <person name="Thoren M.H."/>
            <person name="Johannesson H."/>
        </authorList>
    </citation>
    <scope>NUCLEOTIDE SEQUENCE</scope>
    <source>
        <strain evidence="1">PSN243</strain>
    </source>
</reference>
<dbReference type="InterPro" id="IPR029058">
    <property type="entry name" value="AB_hydrolase_fold"/>
</dbReference>
<organism evidence="1 2">
    <name type="scientific">Podospora aff. communis PSN243</name>
    <dbReference type="NCBI Taxonomy" id="3040156"/>
    <lineage>
        <taxon>Eukaryota</taxon>
        <taxon>Fungi</taxon>
        <taxon>Dikarya</taxon>
        <taxon>Ascomycota</taxon>
        <taxon>Pezizomycotina</taxon>
        <taxon>Sordariomycetes</taxon>
        <taxon>Sordariomycetidae</taxon>
        <taxon>Sordariales</taxon>
        <taxon>Podosporaceae</taxon>
        <taxon>Podospora</taxon>
    </lineage>
</organism>
<evidence type="ECO:0008006" key="3">
    <source>
        <dbReference type="Google" id="ProtNLM"/>
    </source>
</evidence>
<reference evidence="1" key="1">
    <citation type="journal article" date="2023" name="Mol. Phylogenet. Evol.">
        <title>Genome-scale phylogeny and comparative genomics of the fungal order Sordariales.</title>
        <authorList>
            <person name="Hensen N."/>
            <person name="Bonometti L."/>
            <person name="Westerberg I."/>
            <person name="Brannstrom I.O."/>
            <person name="Guillou S."/>
            <person name="Cros-Aarteil S."/>
            <person name="Calhoun S."/>
            <person name="Haridas S."/>
            <person name="Kuo A."/>
            <person name="Mondo S."/>
            <person name="Pangilinan J."/>
            <person name="Riley R."/>
            <person name="LaButti K."/>
            <person name="Andreopoulos B."/>
            <person name="Lipzen A."/>
            <person name="Chen C."/>
            <person name="Yan M."/>
            <person name="Daum C."/>
            <person name="Ng V."/>
            <person name="Clum A."/>
            <person name="Steindorff A."/>
            <person name="Ohm R.A."/>
            <person name="Martin F."/>
            <person name="Silar P."/>
            <person name="Natvig D.O."/>
            <person name="Lalanne C."/>
            <person name="Gautier V."/>
            <person name="Ament-Velasquez S.L."/>
            <person name="Kruys A."/>
            <person name="Hutchinson M.I."/>
            <person name="Powell A.J."/>
            <person name="Barry K."/>
            <person name="Miller A.N."/>
            <person name="Grigoriev I.V."/>
            <person name="Debuchy R."/>
            <person name="Gladieux P."/>
            <person name="Hiltunen Thoren M."/>
            <person name="Johannesson H."/>
        </authorList>
    </citation>
    <scope>NUCLEOTIDE SEQUENCE</scope>
    <source>
        <strain evidence="1">PSN243</strain>
    </source>
</reference>
<proteinExistence type="predicted"/>
<gene>
    <name evidence="1" type="ORF">QBC34DRAFT_450777</name>
</gene>
<protein>
    <recommendedName>
        <fullName evidence="3">AB hydrolase-1 domain-containing protein</fullName>
    </recommendedName>
</protein>
<name>A0AAV9GDN2_9PEZI</name>
<dbReference type="Proteomes" id="UP001321760">
    <property type="component" value="Unassembled WGS sequence"/>
</dbReference>
<comment type="caution">
    <text evidence="1">The sequence shown here is derived from an EMBL/GenBank/DDBJ whole genome shotgun (WGS) entry which is preliminary data.</text>
</comment>
<dbReference type="Gene3D" id="3.40.50.1820">
    <property type="entry name" value="alpha/beta hydrolase"/>
    <property type="match status" value="1"/>
</dbReference>
<sequence length="376" mass="40472">MSPEPPPQEEQPPLSDDEFLSLPQFNQTFTLQPTPENGLTGPFTLSYASIGDSSSQNVLLFFAPLMGSRLLHTPKHALASKLNLHILAVDRPGVGGTSPAAAPLRLGIMRVAIPALLSHLGISHVSIAAHSGGTIYALDFALENGDFLFGGYIALGCPWILPSRTGSAMLNVVGMLPKGMILQTGTLARFIATKAGPAMGMGYAAVGKVVAASGGLVKVVSGSALTSSSDAVEGRERNEEFEFEERIWGRLIRKMFEEGVDGISEDAVLFMKKGEDSGWGEWGDYDVLVPRLVEGLRARGKKLRVDVFYGEKDHMIGNAGSKGSVWFDGCWTGGEYADVVEFQSKTAKGADHDSIWSMEWDVAREVMERVARKRGN</sequence>
<evidence type="ECO:0000313" key="1">
    <source>
        <dbReference type="EMBL" id="KAK4446575.1"/>
    </source>
</evidence>
<dbReference type="SUPFAM" id="SSF53474">
    <property type="entry name" value="alpha/beta-Hydrolases"/>
    <property type="match status" value="1"/>
</dbReference>
<dbReference type="AlphaFoldDB" id="A0AAV9GDN2"/>
<accession>A0AAV9GDN2</accession>
<dbReference type="EMBL" id="MU865956">
    <property type="protein sequence ID" value="KAK4446575.1"/>
    <property type="molecule type" value="Genomic_DNA"/>
</dbReference>
<evidence type="ECO:0000313" key="2">
    <source>
        <dbReference type="Proteomes" id="UP001321760"/>
    </source>
</evidence>